<dbReference type="PANTHER" id="PTHR43037:SF1">
    <property type="entry name" value="BLL1128 PROTEIN"/>
    <property type="match status" value="1"/>
</dbReference>
<evidence type="ECO:0000256" key="1">
    <source>
        <dbReference type="ARBA" id="ARBA00022729"/>
    </source>
</evidence>
<evidence type="ECO:0000313" key="4">
    <source>
        <dbReference type="EMBL" id="GGA65861.1"/>
    </source>
</evidence>
<dbReference type="SUPFAM" id="SSF53474">
    <property type="entry name" value="alpha/beta-Hydrolases"/>
    <property type="match status" value="1"/>
</dbReference>
<dbReference type="InterPro" id="IPR050955">
    <property type="entry name" value="Plant_Biomass_Hydrol_Est"/>
</dbReference>
<dbReference type="Pfam" id="PF02230">
    <property type="entry name" value="Abhydrolase_2"/>
    <property type="match status" value="1"/>
</dbReference>
<dbReference type="RefSeq" id="WP_188720888.1">
    <property type="nucleotide sequence ID" value="NZ_BMIF01000005.1"/>
</dbReference>
<dbReference type="InterPro" id="IPR029058">
    <property type="entry name" value="AB_hydrolase_fold"/>
</dbReference>
<dbReference type="EMBL" id="BMIF01000005">
    <property type="protein sequence ID" value="GGA65861.1"/>
    <property type="molecule type" value="Genomic_DNA"/>
</dbReference>
<feature type="domain" description="Phospholipase/carboxylesterase/thioesterase" evidence="3">
    <location>
        <begin position="118"/>
        <end position="228"/>
    </location>
</feature>
<dbReference type="Gene3D" id="3.40.50.1820">
    <property type="entry name" value="alpha/beta hydrolase"/>
    <property type="match status" value="1"/>
</dbReference>
<keyword evidence="1 2" id="KW-0732">Signal</keyword>
<evidence type="ECO:0000313" key="5">
    <source>
        <dbReference type="Proteomes" id="UP000636264"/>
    </source>
</evidence>
<organism evidence="4 5">
    <name type="scientific">Nitratireductor aestuarii</name>
    <dbReference type="NCBI Taxonomy" id="1735103"/>
    <lineage>
        <taxon>Bacteria</taxon>
        <taxon>Pseudomonadati</taxon>
        <taxon>Pseudomonadota</taxon>
        <taxon>Alphaproteobacteria</taxon>
        <taxon>Hyphomicrobiales</taxon>
        <taxon>Phyllobacteriaceae</taxon>
        <taxon>Nitratireductor</taxon>
    </lineage>
</organism>
<feature type="signal peptide" evidence="2">
    <location>
        <begin position="1"/>
        <end position="30"/>
    </location>
</feature>
<comment type="caution">
    <text evidence="4">The sequence shown here is derived from an EMBL/GenBank/DDBJ whole genome shotgun (WGS) entry which is preliminary data.</text>
</comment>
<dbReference type="PANTHER" id="PTHR43037">
    <property type="entry name" value="UNNAMED PRODUCT-RELATED"/>
    <property type="match status" value="1"/>
</dbReference>
<reference evidence="4" key="1">
    <citation type="journal article" date="2014" name="Int. J. Syst. Evol. Microbiol.">
        <title>Complete genome sequence of Corynebacterium casei LMG S-19264T (=DSM 44701T), isolated from a smear-ripened cheese.</title>
        <authorList>
            <consortium name="US DOE Joint Genome Institute (JGI-PGF)"/>
            <person name="Walter F."/>
            <person name="Albersmeier A."/>
            <person name="Kalinowski J."/>
            <person name="Ruckert C."/>
        </authorList>
    </citation>
    <scope>NUCLEOTIDE SEQUENCE</scope>
    <source>
        <strain evidence="4">CGMCC 1.15320</strain>
    </source>
</reference>
<proteinExistence type="predicted"/>
<protein>
    <submittedName>
        <fullName evidence="4">Phospholipase</fullName>
    </submittedName>
</protein>
<dbReference type="Proteomes" id="UP000636264">
    <property type="component" value="Unassembled WGS sequence"/>
</dbReference>
<keyword evidence="5" id="KW-1185">Reference proteome</keyword>
<dbReference type="GO" id="GO:0016787">
    <property type="term" value="F:hydrolase activity"/>
    <property type="evidence" value="ECO:0007669"/>
    <property type="project" value="InterPro"/>
</dbReference>
<feature type="chain" id="PRO_5037318317" evidence="2">
    <location>
        <begin position="31"/>
        <end position="270"/>
    </location>
</feature>
<evidence type="ECO:0000256" key="2">
    <source>
        <dbReference type="SAM" id="SignalP"/>
    </source>
</evidence>
<dbReference type="InterPro" id="IPR003140">
    <property type="entry name" value="PLipase/COase/thioEstase"/>
</dbReference>
<sequence>MGRIFTLALAGKALVAALFLGLALGGHAHAQKFADAKMAKAVPVEMDYLLYLPKDYDGKAGEKFPLVVYLHGGGASDLGGVRRNFLPSRVDRGEEFPFIMLAPRNPRKREFFPQEWVQTLVEEIAATHRVDRDRLYLIGYSRGAFAAFQIVQNYPGTYAALVAVSGGGIPQYLDRVRPDMPVWVFHGTDDSTIKLIESVAMVQRLKDLGGGREIRFTVYEDAGHTETERLAFSEPKLFDWLLKQTRAKPEDLAPVAKLPLEEEKKTAVLR</sequence>
<name>A0A916W4Y8_9HYPH</name>
<evidence type="ECO:0000259" key="3">
    <source>
        <dbReference type="Pfam" id="PF02230"/>
    </source>
</evidence>
<gene>
    <name evidence="4" type="ORF">GCM10011385_19710</name>
</gene>
<dbReference type="AlphaFoldDB" id="A0A916W4Y8"/>
<reference evidence="4" key="2">
    <citation type="submission" date="2020-09" db="EMBL/GenBank/DDBJ databases">
        <authorList>
            <person name="Sun Q."/>
            <person name="Zhou Y."/>
        </authorList>
    </citation>
    <scope>NUCLEOTIDE SEQUENCE</scope>
    <source>
        <strain evidence="4">CGMCC 1.15320</strain>
    </source>
</reference>
<accession>A0A916W4Y8</accession>